<dbReference type="InterPro" id="IPR032466">
    <property type="entry name" value="Metal_Hydrolase"/>
</dbReference>
<protein>
    <submittedName>
        <fullName evidence="2">Amidohydrolase family protein</fullName>
    </submittedName>
</protein>
<dbReference type="InterPro" id="IPR051781">
    <property type="entry name" value="Metallo-dep_Hydrolase"/>
</dbReference>
<dbReference type="InterPro" id="IPR006680">
    <property type="entry name" value="Amidohydro-rel"/>
</dbReference>
<dbReference type="Gene3D" id="1.20.58.520">
    <property type="entry name" value="Amidohydrolase"/>
    <property type="match status" value="1"/>
</dbReference>
<dbReference type="EMBL" id="JAUEMJ010000013">
    <property type="protein sequence ID" value="MDN3243432.1"/>
    <property type="molecule type" value="Genomic_DNA"/>
</dbReference>
<comment type="caution">
    <text evidence="2">The sequence shown here is derived from an EMBL/GenBank/DDBJ whole genome shotgun (WGS) entry which is preliminary data.</text>
</comment>
<dbReference type="Gene3D" id="3.30.110.90">
    <property type="entry name" value="Amidohydrolase"/>
    <property type="match status" value="1"/>
</dbReference>
<dbReference type="SUPFAM" id="SSF51556">
    <property type="entry name" value="Metallo-dependent hydrolases"/>
    <property type="match status" value="1"/>
</dbReference>
<proteinExistence type="predicted"/>
<dbReference type="Gene3D" id="2.30.40.10">
    <property type="entry name" value="Urease, subunit C, domain 1"/>
    <property type="match status" value="1"/>
</dbReference>
<dbReference type="Gene3D" id="3.40.50.10910">
    <property type="entry name" value="Amidohydrolase"/>
    <property type="match status" value="1"/>
</dbReference>
<dbReference type="PANTHER" id="PTHR43135">
    <property type="entry name" value="ALPHA-D-RIBOSE 1-METHYLPHOSPHONATE 5-TRIPHOSPHATE DIPHOSPHATASE"/>
    <property type="match status" value="1"/>
</dbReference>
<dbReference type="RefSeq" id="WP_289959834.1">
    <property type="nucleotide sequence ID" value="NZ_JAUEMJ010000013.1"/>
</dbReference>
<evidence type="ECO:0000259" key="1">
    <source>
        <dbReference type="Pfam" id="PF01979"/>
    </source>
</evidence>
<evidence type="ECO:0000313" key="3">
    <source>
        <dbReference type="Proteomes" id="UP001171902"/>
    </source>
</evidence>
<gene>
    <name evidence="2" type="ORF">QWI33_27205</name>
</gene>
<keyword evidence="3" id="KW-1185">Reference proteome</keyword>
<reference evidence="2" key="1">
    <citation type="submission" date="2023-06" db="EMBL/GenBank/DDBJ databases">
        <title>Gycomyces niveus sp.nov., a novel actinomycete isolated from soil in Shouguang.</title>
        <authorList>
            <person name="Yang X."/>
            <person name="Zhao J."/>
        </authorList>
    </citation>
    <scope>NUCLEOTIDE SEQUENCE</scope>
    <source>
        <strain evidence="2">NEAU C2</strain>
    </source>
</reference>
<dbReference type="Proteomes" id="UP001171902">
    <property type="component" value="Unassembled WGS sequence"/>
</dbReference>
<sequence>MRTLIQNARIFNGRNVSPSSEILIDGDRIAEPDGRSVDETIDATGKTLLPGLIDAHTHAVGDDLALALAFGVTTELDMFSLPVTHARLRALAAQRDDVADLRSAGLLATPPGGHPLQIATPEAMAFYGESADAFKPIRSADEAEAFVKARLDEGADYIKIVIDDGTHSGLDLPVLSPRIASALAREAHAANLIAIAHVWTSADTRMALDAGVDGLAHVFTDLAADDPAMADLTARIADSGVFVVSTLAYIEGVTGGGTGRELVEDDRVEPRLPEHLRTALAGGDGKVQSEASANAAAAIASLHRARVPILAGTDATPFGPAHGASMLRELLLLCEAGLTPAESLAAATSTPARHFGLEDRGRIEPGLRADLVLVEGDPTRDVRDARSIERVWRRGVEKRIA</sequence>
<dbReference type="Pfam" id="PF01979">
    <property type="entry name" value="Amidohydro_1"/>
    <property type="match status" value="1"/>
</dbReference>
<dbReference type="PANTHER" id="PTHR43135:SF3">
    <property type="entry name" value="ALPHA-D-RIBOSE 1-METHYLPHOSPHONATE 5-TRIPHOSPHATE DIPHOSPHATASE"/>
    <property type="match status" value="1"/>
</dbReference>
<dbReference type="InterPro" id="IPR011059">
    <property type="entry name" value="Metal-dep_hydrolase_composite"/>
</dbReference>
<name>A0ABT7YXP8_9ACTN</name>
<evidence type="ECO:0000313" key="2">
    <source>
        <dbReference type="EMBL" id="MDN3243432.1"/>
    </source>
</evidence>
<feature type="domain" description="Amidohydrolase-related" evidence="1">
    <location>
        <begin position="47"/>
        <end position="394"/>
    </location>
</feature>
<accession>A0ABT7YXP8</accession>
<dbReference type="SUPFAM" id="SSF51338">
    <property type="entry name" value="Composite domain of metallo-dependent hydrolases"/>
    <property type="match status" value="1"/>
</dbReference>
<organism evidence="2 3">
    <name type="scientific">Glycomyces tritici</name>
    <dbReference type="NCBI Taxonomy" id="2665176"/>
    <lineage>
        <taxon>Bacteria</taxon>
        <taxon>Bacillati</taxon>
        <taxon>Actinomycetota</taxon>
        <taxon>Actinomycetes</taxon>
        <taxon>Glycomycetales</taxon>
        <taxon>Glycomycetaceae</taxon>
        <taxon>Glycomyces</taxon>
    </lineage>
</organism>